<proteinExistence type="predicted"/>
<dbReference type="CDD" id="cd04301">
    <property type="entry name" value="NAT_SF"/>
    <property type="match status" value="1"/>
</dbReference>
<accession>A0ABV7X788</accession>
<keyword evidence="2" id="KW-0012">Acyltransferase</keyword>
<evidence type="ECO:0000313" key="2">
    <source>
        <dbReference type="EMBL" id="MFC3711189.1"/>
    </source>
</evidence>
<feature type="domain" description="N-acetyltransferase" evidence="1">
    <location>
        <begin position="1"/>
        <end position="159"/>
    </location>
</feature>
<dbReference type="PROSITE" id="PS51186">
    <property type="entry name" value="GNAT"/>
    <property type="match status" value="1"/>
</dbReference>
<keyword evidence="2" id="KW-0808">Transferase</keyword>
<dbReference type="InterPro" id="IPR016181">
    <property type="entry name" value="Acyl_CoA_acyltransferase"/>
</dbReference>
<gene>
    <name evidence="2" type="ORF">ACFOMD_01310</name>
</gene>
<dbReference type="InterPro" id="IPR000182">
    <property type="entry name" value="GNAT_dom"/>
</dbReference>
<dbReference type="RefSeq" id="WP_380855619.1">
    <property type="nucleotide sequence ID" value="NZ_JBHRXV010000001.1"/>
</dbReference>
<keyword evidence="3" id="KW-1185">Reference proteome</keyword>
<dbReference type="GO" id="GO:0016746">
    <property type="term" value="F:acyltransferase activity"/>
    <property type="evidence" value="ECO:0007669"/>
    <property type="project" value="UniProtKB-KW"/>
</dbReference>
<evidence type="ECO:0000259" key="1">
    <source>
        <dbReference type="PROSITE" id="PS51186"/>
    </source>
</evidence>
<dbReference type="SUPFAM" id="SSF55729">
    <property type="entry name" value="Acyl-CoA N-acyltransferases (Nat)"/>
    <property type="match status" value="1"/>
</dbReference>
<name>A0ABV7X788_9SPHN</name>
<dbReference type="EC" id="2.3.-.-" evidence="2"/>
<dbReference type="Proteomes" id="UP001595615">
    <property type="component" value="Unassembled WGS sequence"/>
</dbReference>
<dbReference type="Gene3D" id="3.40.630.30">
    <property type="match status" value="1"/>
</dbReference>
<evidence type="ECO:0000313" key="3">
    <source>
        <dbReference type="Proteomes" id="UP001595615"/>
    </source>
</evidence>
<sequence>MTAADISGVVPVAAAAFPDHFEDRACFEERLALFSQGGFVLADGDVVKGYLIAYPWPHGKIPPLNSRLGGVPDTTETLYLHDLALHPDVRGQGHARPIVERLVESARAWGAERIALVSVNGTRAFWQGFGFEPVTDDPAITQKLASYGDGALYMVKGIANEQAGVVR</sequence>
<dbReference type="EMBL" id="JBHRXV010000001">
    <property type="protein sequence ID" value="MFC3711189.1"/>
    <property type="molecule type" value="Genomic_DNA"/>
</dbReference>
<reference evidence="3" key="1">
    <citation type="journal article" date="2019" name="Int. J. Syst. Evol. Microbiol.">
        <title>The Global Catalogue of Microorganisms (GCM) 10K type strain sequencing project: providing services to taxonomists for standard genome sequencing and annotation.</title>
        <authorList>
            <consortium name="The Broad Institute Genomics Platform"/>
            <consortium name="The Broad Institute Genome Sequencing Center for Infectious Disease"/>
            <person name="Wu L."/>
            <person name="Ma J."/>
        </authorList>
    </citation>
    <scope>NUCLEOTIDE SEQUENCE [LARGE SCALE GENOMIC DNA]</scope>
    <source>
        <strain evidence="3">KCTC 42644</strain>
    </source>
</reference>
<protein>
    <submittedName>
        <fullName evidence="2">GNAT family N-acetyltransferase</fullName>
        <ecNumber evidence="2">2.3.-.-</ecNumber>
    </submittedName>
</protein>
<organism evidence="2 3">
    <name type="scientific">Sphingoaurantiacus capsulatus</name>
    <dbReference type="NCBI Taxonomy" id="1771310"/>
    <lineage>
        <taxon>Bacteria</taxon>
        <taxon>Pseudomonadati</taxon>
        <taxon>Pseudomonadota</taxon>
        <taxon>Alphaproteobacteria</taxon>
        <taxon>Sphingomonadales</taxon>
        <taxon>Sphingosinicellaceae</taxon>
        <taxon>Sphingoaurantiacus</taxon>
    </lineage>
</organism>
<comment type="caution">
    <text evidence="2">The sequence shown here is derived from an EMBL/GenBank/DDBJ whole genome shotgun (WGS) entry which is preliminary data.</text>
</comment>
<dbReference type="Pfam" id="PF00583">
    <property type="entry name" value="Acetyltransf_1"/>
    <property type="match status" value="1"/>
</dbReference>